<gene>
    <name evidence="13" type="ORF">Afil01_60990</name>
</gene>
<comment type="similarity">
    <text evidence="4">Belongs to the NAD(P)-dependent epimerase/dehydratase family.</text>
</comment>
<dbReference type="NCBIfam" id="TIGR01179">
    <property type="entry name" value="galE"/>
    <property type="match status" value="1"/>
</dbReference>
<dbReference type="PANTHER" id="PTHR43725">
    <property type="entry name" value="UDP-GLUCOSE 4-EPIMERASE"/>
    <property type="match status" value="1"/>
</dbReference>
<evidence type="ECO:0000259" key="12">
    <source>
        <dbReference type="Pfam" id="PF01370"/>
    </source>
</evidence>
<evidence type="ECO:0000256" key="3">
    <source>
        <dbReference type="ARBA" id="ARBA00004947"/>
    </source>
</evidence>
<evidence type="ECO:0000313" key="13">
    <source>
        <dbReference type="EMBL" id="GLZ81292.1"/>
    </source>
</evidence>
<evidence type="ECO:0000256" key="2">
    <source>
        <dbReference type="ARBA" id="ARBA00001911"/>
    </source>
</evidence>
<dbReference type="InterPro" id="IPR001509">
    <property type="entry name" value="Epimerase_deHydtase"/>
</dbReference>
<dbReference type="RefSeq" id="WP_285666740.1">
    <property type="nucleotide sequence ID" value="NZ_BSTX01000005.1"/>
</dbReference>
<evidence type="ECO:0000256" key="5">
    <source>
        <dbReference type="ARBA" id="ARBA00013189"/>
    </source>
</evidence>
<accession>A0A9W6W695</accession>
<evidence type="ECO:0000256" key="7">
    <source>
        <dbReference type="ARBA" id="ARBA00023027"/>
    </source>
</evidence>
<keyword evidence="9" id="KW-0119">Carbohydrate metabolism</keyword>
<evidence type="ECO:0000256" key="10">
    <source>
        <dbReference type="ARBA" id="ARBA00031367"/>
    </source>
</evidence>
<dbReference type="GO" id="GO:0033499">
    <property type="term" value="P:galactose catabolic process via UDP-galactose, Leloir pathway"/>
    <property type="evidence" value="ECO:0007669"/>
    <property type="project" value="TreeGrafter"/>
</dbReference>
<dbReference type="PANTHER" id="PTHR43725:SF53">
    <property type="entry name" value="UDP-ARABINOSE 4-EPIMERASE 1"/>
    <property type="match status" value="1"/>
</dbReference>
<evidence type="ECO:0000313" key="14">
    <source>
        <dbReference type="Proteomes" id="UP001165079"/>
    </source>
</evidence>
<protein>
    <recommendedName>
        <fullName evidence="6">UDP-glucose 4-epimerase</fullName>
        <ecNumber evidence="5">5.1.3.2</ecNumber>
    </recommendedName>
    <alternativeName>
        <fullName evidence="11">Galactowaldenase</fullName>
    </alternativeName>
    <alternativeName>
        <fullName evidence="10">UDP-galactose 4-epimerase</fullName>
    </alternativeName>
</protein>
<dbReference type="Gene3D" id="3.90.25.10">
    <property type="entry name" value="UDP-galactose 4-epimerase, domain 1"/>
    <property type="match status" value="1"/>
</dbReference>
<evidence type="ECO:0000256" key="8">
    <source>
        <dbReference type="ARBA" id="ARBA00023235"/>
    </source>
</evidence>
<keyword evidence="7" id="KW-0520">NAD</keyword>
<sequence length="320" mass="34016">MTWLVTGGAGYIGAHAVKRLHAKGTNVVVFDDLSTGLVSRVPEGVPLVVGDVKDQAAVVAAIKEHGVTGVLHFAARKSVPESMKIPVEYYRDNVGGLVSIVGAIAETGVERVVFSSTAALYGLAPEEFLVEDLVVDPISVYGETKLIGERLLRFTSKTHGFSWIALRYFNVVGADSPELRDTSVGNLIPIVFRAIDRGETVQVTGGDFPTPDGSGIRDYIHIADLADAHVVAVDHLDAVAAGSVGEVYNVGTGKGSSVLEVLGAVREVTGLPVPHEVVDRRPGDPARGVAGVDKIRRDLGWTARHDLREMVADAWAAWRA</sequence>
<dbReference type="Proteomes" id="UP001165079">
    <property type="component" value="Unassembled WGS sequence"/>
</dbReference>
<evidence type="ECO:0000256" key="6">
    <source>
        <dbReference type="ARBA" id="ARBA00018569"/>
    </source>
</evidence>
<dbReference type="SUPFAM" id="SSF51735">
    <property type="entry name" value="NAD(P)-binding Rossmann-fold domains"/>
    <property type="match status" value="1"/>
</dbReference>
<comment type="pathway">
    <text evidence="3">Carbohydrate metabolism; galactose metabolism.</text>
</comment>
<reference evidence="13" key="1">
    <citation type="submission" date="2023-03" db="EMBL/GenBank/DDBJ databases">
        <title>Actinorhabdospora filicis NBRC 111898.</title>
        <authorList>
            <person name="Ichikawa N."/>
            <person name="Sato H."/>
            <person name="Tonouchi N."/>
        </authorList>
    </citation>
    <scope>NUCLEOTIDE SEQUENCE</scope>
    <source>
        <strain evidence="13">NBRC 111898</strain>
    </source>
</reference>
<dbReference type="GO" id="GO:0003978">
    <property type="term" value="F:UDP-glucose 4-epimerase activity"/>
    <property type="evidence" value="ECO:0007669"/>
    <property type="project" value="UniProtKB-EC"/>
</dbReference>
<comment type="cofactor">
    <cofactor evidence="2">
        <name>NAD(+)</name>
        <dbReference type="ChEBI" id="CHEBI:57540"/>
    </cofactor>
</comment>
<organism evidence="13 14">
    <name type="scientific">Actinorhabdospora filicis</name>
    <dbReference type="NCBI Taxonomy" id="1785913"/>
    <lineage>
        <taxon>Bacteria</taxon>
        <taxon>Bacillati</taxon>
        <taxon>Actinomycetota</taxon>
        <taxon>Actinomycetes</taxon>
        <taxon>Micromonosporales</taxon>
        <taxon>Micromonosporaceae</taxon>
        <taxon>Actinorhabdospora</taxon>
    </lineage>
</organism>
<evidence type="ECO:0000256" key="1">
    <source>
        <dbReference type="ARBA" id="ARBA00000083"/>
    </source>
</evidence>
<feature type="domain" description="NAD-dependent epimerase/dehydratase" evidence="12">
    <location>
        <begin position="3"/>
        <end position="251"/>
    </location>
</feature>
<dbReference type="EMBL" id="BSTX01000005">
    <property type="protein sequence ID" value="GLZ81292.1"/>
    <property type="molecule type" value="Genomic_DNA"/>
</dbReference>
<dbReference type="AlphaFoldDB" id="A0A9W6W695"/>
<dbReference type="InterPro" id="IPR036291">
    <property type="entry name" value="NAD(P)-bd_dom_sf"/>
</dbReference>
<evidence type="ECO:0000256" key="4">
    <source>
        <dbReference type="ARBA" id="ARBA00007637"/>
    </source>
</evidence>
<proteinExistence type="inferred from homology"/>
<evidence type="ECO:0000256" key="9">
    <source>
        <dbReference type="ARBA" id="ARBA00023277"/>
    </source>
</evidence>
<comment type="caution">
    <text evidence="13">The sequence shown here is derived from an EMBL/GenBank/DDBJ whole genome shotgun (WGS) entry which is preliminary data.</text>
</comment>
<name>A0A9W6W695_9ACTN</name>
<comment type="catalytic activity">
    <reaction evidence="1">
        <text>UDP-alpha-D-glucose = UDP-alpha-D-galactose</text>
        <dbReference type="Rhea" id="RHEA:22168"/>
        <dbReference type="ChEBI" id="CHEBI:58885"/>
        <dbReference type="ChEBI" id="CHEBI:66914"/>
        <dbReference type="EC" id="5.1.3.2"/>
    </reaction>
</comment>
<dbReference type="EC" id="5.1.3.2" evidence="5"/>
<evidence type="ECO:0000256" key="11">
    <source>
        <dbReference type="ARBA" id="ARBA00033067"/>
    </source>
</evidence>
<dbReference type="Gene3D" id="3.40.50.720">
    <property type="entry name" value="NAD(P)-binding Rossmann-like Domain"/>
    <property type="match status" value="1"/>
</dbReference>
<keyword evidence="14" id="KW-1185">Reference proteome</keyword>
<keyword evidence="8" id="KW-0413">Isomerase</keyword>
<dbReference type="Pfam" id="PF01370">
    <property type="entry name" value="Epimerase"/>
    <property type="match status" value="1"/>
</dbReference>
<dbReference type="InterPro" id="IPR005886">
    <property type="entry name" value="UDP_G4E"/>
</dbReference>